<feature type="compositionally biased region" description="Low complexity" evidence="1">
    <location>
        <begin position="7"/>
        <end position="28"/>
    </location>
</feature>
<dbReference type="STRING" id="5601.A0A0D2CE54"/>
<dbReference type="HOGENOM" id="CLU_555482_0_0_1"/>
<proteinExistence type="predicted"/>
<feature type="region of interest" description="Disordered" evidence="1">
    <location>
        <begin position="168"/>
        <end position="188"/>
    </location>
</feature>
<protein>
    <submittedName>
        <fullName evidence="2">Uncharacterized protein</fullName>
    </submittedName>
</protein>
<evidence type="ECO:0000313" key="2">
    <source>
        <dbReference type="EMBL" id="KIW63381.1"/>
    </source>
</evidence>
<reference evidence="2 3" key="1">
    <citation type="submission" date="2015-01" db="EMBL/GenBank/DDBJ databases">
        <title>The Genome Sequence of Capronia semiimmersa CBS27337.</title>
        <authorList>
            <consortium name="The Broad Institute Genomics Platform"/>
            <person name="Cuomo C."/>
            <person name="de Hoog S."/>
            <person name="Gorbushina A."/>
            <person name="Stielow B."/>
            <person name="Teixiera M."/>
            <person name="Abouelleil A."/>
            <person name="Chapman S.B."/>
            <person name="Priest M."/>
            <person name="Young S.K."/>
            <person name="Wortman J."/>
            <person name="Nusbaum C."/>
            <person name="Birren B."/>
        </authorList>
    </citation>
    <scope>NUCLEOTIDE SEQUENCE [LARGE SCALE GENOMIC DNA]</scope>
    <source>
        <strain evidence="2 3">CBS 27337</strain>
    </source>
</reference>
<dbReference type="EMBL" id="KN846962">
    <property type="protein sequence ID" value="KIW63381.1"/>
    <property type="molecule type" value="Genomic_DNA"/>
</dbReference>
<feature type="region of interest" description="Disordered" evidence="1">
    <location>
        <begin position="1"/>
        <end position="43"/>
    </location>
</feature>
<gene>
    <name evidence="2" type="ORF">PV04_10230</name>
</gene>
<evidence type="ECO:0000313" key="3">
    <source>
        <dbReference type="Proteomes" id="UP000054266"/>
    </source>
</evidence>
<sequence length="529" mass="59909">MDGSASQHPQGQNNNQNGSQNNNGIDQQTDQERQLCGPISPVSNMWQHYQGQQQQLQRQHQHQPTLGDYMRGTWNNAAPHNQPYGAMNLQMRPVSLNHPHAAMNLPMTVATHNQPNSAMDLPMFAAAHNQPYGAIDLSMATATPADLLATPTRPAAGQHVFQASLTSASRGGNNALRPPRARAPVPSSDPPIRVAANYLFPQVPEQVGEGLASGRNWLVIRIGSQDPVLRAPLLIARCKRDPINQQIGTAYPTAEQIIPAGTSLQQVCQHFPRHVWGEMLRIFLSERWDARRIWDLLPPNMRNNSSSRPWNYLQAAMGREVDTMMQEDTGVRRVPLKKARTPTPAPEEGAAQLIRDSSMIRDDELINESDVVTDDEPPNDDEPFEGVDWNNEVAFTIRQLRELTRRYRQMAIHSQSALCSVKYGKYSMDHVTRFYKYRHNVYFRRIFEDYEHLNGPMPEGHAGEMLRLAWEFLNPRPPGMSPLRYRFFADWFAARNYAGAIQTIWEEIDEDYWKIVGKEGEGQVQAAVE</sequence>
<organism evidence="2 3">
    <name type="scientific">Phialophora macrospora</name>
    <dbReference type="NCBI Taxonomy" id="1851006"/>
    <lineage>
        <taxon>Eukaryota</taxon>
        <taxon>Fungi</taxon>
        <taxon>Dikarya</taxon>
        <taxon>Ascomycota</taxon>
        <taxon>Pezizomycotina</taxon>
        <taxon>Eurotiomycetes</taxon>
        <taxon>Chaetothyriomycetidae</taxon>
        <taxon>Chaetothyriales</taxon>
        <taxon>Herpotrichiellaceae</taxon>
        <taxon>Phialophora</taxon>
    </lineage>
</organism>
<dbReference type="Proteomes" id="UP000054266">
    <property type="component" value="Unassembled WGS sequence"/>
</dbReference>
<evidence type="ECO:0000256" key="1">
    <source>
        <dbReference type="SAM" id="MobiDB-lite"/>
    </source>
</evidence>
<accession>A0A0D2CE54</accession>
<dbReference type="AlphaFoldDB" id="A0A0D2CE54"/>
<name>A0A0D2CE54_9EURO</name>
<keyword evidence="3" id="KW-1185">Reference proteome</keyword>